<accession>A0A2U1LVX9</accession>
<dbReference type="Proteomes" id="UP000245207">
    <property type="component" value="Unassembled WGS sequence"/>
</dbReference>
<name>A0A2U1LVX9_ARTAN</name>
<evidence type="ECO:0000313" key="1">
    <source>
        <dbReference type="EMBL" id="PWA53151.1"/>
    </source>
</evidence>
<dbReference type="PANTHER" id="PTHR45786">
    <property type="entry name" value="DNA BINDING PROTEIN-LIKE"/>
    <property type="match status" value="1"/>
</dbReference>
<evidence type="ECO:0000313" key="2">
    <source>
        <dbReference type="Proteomes" id="UP000245207"/>
    </source>
</evidence>
<dbReference type="PANTHER" id="PTHR45786:SF74">
    <property type="entry name" value="ATP-DEPENDENT DNA HELICASE"/>
    <property type="match status" value="1"/>
</dbReference>
<comment type="caution">
    <text evidence="1">The sequence shown here is derived from an EMBL/GenBank/DDBJ whole genome shotgun (WGS) entry which is preliminary data.</text>
</comment>
<dbReference type="EMBL" id="PKPP01007524">
    <property type="protein sequence ID" value="PWA53151.1"/>
    <property type="molecule type" value="Genomic_DNA"/>
</dbReference>
<dbReference type="AlphaFoldDB" id="A0A2U1LVX9"/>
<dbReference type="STRING" id="35608.A0A2U1LVX9"/>
<proteinExistence type="predicted"/>
<reference evidence="1 2" key="1">
    <citation type="journal article" date="2018" name="Mol. Plant">
        <title>The genome of Artemisia annua provides insight into the evolution of Asteraceae family and artemisinin biosynthesis.</title>
        <authorList>
            <person name="Shen Q."/>
            <person name="Zhang L."/>
            <person name="Liao Z."/>
            <person name="Wang S."/>
            <person name="Yan T."/>
            <person name="Shi P."/>
            <person name="Liu M."/>
            <person name="Fu X."/>
            <person name="Pan Q."/>
            <person name="Wang Y."/>
            <person name="Lv Z."/>
            <person name="Lu X."/>
            <person name="Zhang F."/>
            <person name="Jiang W."/>
            <person name="Ma Y."/>
            <person name="Chen M."/>
            <person name="Hao X."/>
            <person name="Li L."/>
            <person name="Tang Y."/>
            <person name="Lv G."/>
            <person name="Zhou Y."/>
            <person name="Sun X."/>
            <person name="Brodelius P.E."/>
            <person name="Rose J.K.C."/>
            <person name="Tang K."/>
        </authorList>
    </citation>
    <scope>NUCLEOTIDE SEQUENCE [LARGE SCALE GENOMIC DNA]</scope>
    <source>
        <strain evidence="2">cv. Huhao1</strain>
        <tissue evidence="1">Leaf</tissue>
    </source>
</reference>
<protein>
    <recommendedName>
        <fullName evidence="3">Helitron helicase-like domain-containing protein</fullName>
    </recommendedName>
</protein>
<gene>
    <name evidence="1" type="ORF">CTI12_AA447330</name>
</gene>
<evidence type="ECO:0008006" key="3">
    <source>
        <dbReference type="Google" id="ProtNLM"/>
    </source>
</evidence>
<organism evidence="1 2">
    <name type="scientific">Artemisia annua</name>
    <name type="common">Sweet wormwood</name>
    <dbReference type="NCBI Taxonomy" id="35608"/>
    <lineage>
        <taxon>Eukaryota</taxon>
        <taxon>Viridiplantae</taxon>
        <taxon>Streptophyta</taxon>
        <taxon>Embryophyta</taxon>
        <taxon>Tracheophyta</taxon>
        <taxon>Spermatophyta</taxon>
        <taxon>Magnoliopsida</taxon>
        <taxon>eudicotyledons</taxon>
        <taxon>Gunneridae</taxon>
        <taxon>Pentapetalae</taxon>
        <taxon>asterids</taxon>
        <taxon>campanulids</taxon>
        <taxon>Asterales</taxon>
        <taxon>Asteraceae</taxon>
        <taxon>Asteroideae</taxon>
        <taxon>Anthemideae</taxon>
        <taxon>Artemisiinae</taxon>
        <taxon>Artemisia</taxon>
    </lineage>
</organism>
<sequence length="270" mass="30705">MNPFTHDGHTTLNPEIVEQLMHILDEHNELVQVLRTARDKCNERNIPELKIQLYNVVGARQYNLPTSGTLGAIVFEEGSNTRTDYDIIIEYKNRNPKRVNKLHSSYMSLQFPLLFVYGQPGYNIEMELNGVNAHRKRKKISMKEYYTYQLHERKTNLSICEIRAYAQPGCGFAYYRTLDLLALDSAAKASAAPDYNGVSDNKVAMASATSRLQSSSNSTNFSGCFIMTYGGNQDLQLSNGSLLRIHVEEDFSTIHCFSVQIFVFMNFMVV</sequence>
<keyword evidence="2" id="KW-1185">Reference proteome</keyword>